<organism evidence="3 4">
    <name type="scientific">Saccoglossus kowalevskii</name>
    <name type="common">Acorn worm</name>
    <dbReference type="NCBI Taxonomy" id="10224"/>
    <lineage>
        <taxon>Eukaryota</taxon>
        <taxon>Metazoa</taxon>
        <taxon>Hemichordata</taxon>
        <taxon>Enteropneusta</taxon>
        <taxon>Harrimaniidae</taxon>
        <taxon>Saccoglossus</taxon>
    </lineage>
</organism>
<protein>
    <submittedName>
        <fullName evidence="4">Transmembrane channel-like protein 7-like</fullName>
    </submittedName>
</protein>
<evidence type="ECO:0000313" key="3">
    <source>
        <dbReference type="Proteomes" id="UP000694865"/>
    </source>
</evidence>
<sequence length="356" mass="40548">MDYYNPNAISSLEEGDDQDSINEHASGFQEDFPMDSLGHVNPYFQDDGDIEMQTNGLRQRDPYMEGAKPRRTRALSTASSMQYSSEEEDPDDIVESAAIAASLRDPHSMLDLLPSRQLGSTLIVAHASKKWLKTRQSTRGTLSVKKGRHNSGTRVAVERIVNNEDMVDGSARSLIRRQNTIKAIPGSIETKRRIRDKVEKKKSKKDKSVSYFTMLSYNIGMSWQTVKNKLKDLKYSTNFWDGHIKKIEGNFGSGVTSYFLFLRWLLLLNIPVFLLSFSFATIPQLIYEPSPLYNTASFSVLDLFTGMGWFTDTELYYGYYTNETFTTNDKHYYDMPVAYLFTCGGYSLFLLVALLI</sequence>
<name>A0ABM0MGG7_SACKO</name>
<dbReference type="PANTHER" id="PTHR23302:SF43">
    <property type="entry name" value="TMC DOMAIN-CONTAINING PROTEIN"/>
    <property type="match status" value="1"/>
</dbReference>
<feature type="non-terminal residue" evidence="4">
    <location>
        <position position="356"/>
    </location>
</feature>
<evidence type="ECO:0000256" key="1">
    <source>
        <dbReference type="SAM" id="MobiDB-lite"/>
    </source>
</evidence>
<evidence type="ECO:0000313" key="4">
    <source>
        <dbReference type="RefSeq" id="XP_006819108.1"/>
    </source>
</evidence>
<feature type="compositionally biased region" description="Polar residues" evidence="1">
    <location>
        <begin position="74"/>
        <end position="84"/>
    </location>
</feature>
<evidence type="ECO:0000256" key="2">
    <source>
        <dbReference type="SAM" id="Phobius"/>
    </source>
</evidence>
<dbReference type="InterPro" id="IPR038900">
    <property type="entry name" value="TMC"/>
</dbReference>
<reference evidence="4" key="1">
    <citation type="submission" date="2025-08" db="UniProtKB">
        <authorList>
            <consortium name="RefSeq"/>
        </authorList>
    </citation>
    <scope>IDENTIFICATION</scope>
    <source>
        <tissue evidence="4">Testes</tissue>
    </source>
</reference>
<feature type="region of interest" description="Disordered" evidence="1">
    <location>
        <begin position="61"/>
        <end position="91"/>
    </location>
</feature>
<accession>A0ABM0MGG7</accession>
<keyword evidence="2" id="KW-0812">Transmembrane</keyword>
<dbReference type="Proteomes" id="UP000694865">
    <property type="component" value="Unplaced"/>
</dbReference>
<keyword evidence="2" id="KW-1133">Transmembrane helix</keyword>
<keyword evidence="2" id="KW-0472">Membrane</keyword>
<proteinExistence type="predicted"/>
<gene>
    <name evidence="4" type="primary">LOC102810173</name>
</gene>
<feature type="region of interest" description="Disordered" evidence="1">
    <location>
        <begin position="1"/>
        <end position="41"/>
    </location>
</feature>
<dbReference type="PANTHER" id="PTHR23302">
    <property type="entry name" value="TRANSMEMBRANE CHANNEL-RELATED"/>
    <property type="match status" value="1"/>
</dbReference>
<keyword evidence="3" id="KW-1185">Reference proteome</keyword>
<feature type="transmembrane region" description="Helical" evidence="2">
    <location>
        <begin position="261"/>
        <end position="280"/>
    </location>
</feature>
<dbReference type="GeneID" id="102810173"/>
<dbReference type="RefSeq" id="XP_006819108.1">
    <property type="nucleotide sequence ID" value="XM_006819045.1"/>
</dbReference>
<feature type="transmembrane region" description="Helical" evidence="2">
    <location>
        <begin position="337"/>
        <end position="355"/>
    </location>
</feature>